<dbReference type="NCBIfam" id="TIGR01200">
    <property type="entry name" value="GLPGLI"/>
    <property type="match status" value="1"/>
</dbReference>
<proteinExistence type="predicted"/>
<dbReference type="InterPro" id="IPR005901">
    <property type="entry name" value="GLPGLI"/>
</dbReference>
<evidence type="ECO:0000313" key="3">
    <source>
        <dbReference type="Proteomes" id="UP001139450"/>
    </source>
</evidence>
<dbReference type="Proteomes" id="UP001139450">
    <property type="component" value="Unassembled WGS sequence"/>
</dbReference>
<reference evidence="2" key="1">
    <citation type="submission" date="2022-04" db="EMBL/GenBank/DDBJ databases">
        <title>Mucilaginibacter sp. RS28 isolated from freshwater.</title>
        <authorList>
            <person name="Ko S.-R."/>
        </authorList>
    </citation>
    <scope>NUCLEOTIDE SEQUENCE</scope>
    <source>
        <strain evidence="2">RS28</strain>
    </source>
</reference>
<dbReference type="EMBL" id="JALJEJ010000003">
    <property type="protein sequence ID" value="MCJ8209701.1"/>
    <property type="molecule type" value="Genomic_DNA"/>
</dbReference>
<comment type="caution">
    <text evidence="2">The sequence shown here is derived from an EMBL/GenBank/DDBJ whole genome shotgun (WGS) entry which is preliminary data.</text>
</comment>
<organism evidence="2 3">
    <name type="scientific">Mucilaginibacter straminoryzae</name>
    <dbReference type="NCBI Taxonomy" id="2932774"/>
    <lineage>
        <taxon>Bacteria</taxon>
        <taxon>Pseudomonadati</taxon>
        <taxon>Bacteroidota</taxon>
        <taxon>Sphingobacteriia</taxon>
        <taxon>Sphingobacteriales</taxon>
        <taxon>Sphingobacteriaceae</taxon>
        <taxon>Mucilaginibacter</taxon>
    </lineage>
</organism>
<sequence>MFKQIFCALLVLFTSNALQAQDKTSGVIYYKQVSQLRIKAAPGQSATATNGSGFTMPDKMTTEFELVFNANGARYQKYDGGDVSNGLPGGVRIMSMGSNRKVYYNFSENKILEYIPLDGENYLMESKLGSAADTVEKTDQTKTIIGFNCKKAIIKNKTGVTELWYTNDLKFNASPLLPYWTEGVVLAVNNNRNTVEATSIEYYKVKDKELALPKDAKPITAEAYKAKQEELMKKMQQSGGSSFRFGN</sequence>
<name>A0A9X2B8S0_9SPHI</name>
<feature type="signal peptide" evidence="1">
    <location>
        <begin position="1"/>
        <end position="20"/>
    </location>
</feature>
<dbReference type="Pfam" id="PF22252">
    <property type="entry name" value="PNGase_F-II_N"/>
    <property type="match status" value="1"/>
</dbReference>
<evidence type="ECO:0000256" key="1">
    <source>
        <dbReference type="SAM" id="SignalP"/>
    </source>
</evidence>
<dbReference type="RefSeq" id="WP_245129533.1">
    <property type="nucleotide sequence ID" value="NZ_JALJEJ010000003.1"/>
</dbReference>
<gene>
    <name evidence="2" type="ORF">MUY27_08270</name>
</gene>
<keyword evidence="1" id="KW-0732">Signal</keyword>
<dbReference type="AlphaFoldDB" id="A0A9X2B8S0"/>
<evidence type="ECO:0000313" key="2">
    <source>
        <dbReference type="EMBL" id="MCJ8209701.1"/>
    </source>
</evidence>
<accession>A0A9X2B8S0</accession>
<keyword evidence="3" id="KW-1185">Reference proteome</keyword>
<protein>
    <submittedName>
        <fullName evidence="2">GLPGLI family protein</fullName>
    </submittedName>
</protein>
<feature type="chain" id="PRO_5040969957" evidence="1">
    <location>
        <begin position="21"/>
        <end position="247"/>
    </location>
</feature>